<organism evidence="4 5">
    <name type="scientific">Salipiger mucosus DSM 16094</name>
    <dbReference type="NCBI Taxonomy" id="1123237"/>
    <lineage>
        <taxon>Bacteria</taxon>
        <taxon>Pseudomonadati</taxon>
        <taxon>Pseudomonadota</taxon>
        <taxon>Alphaproteobacteria</taxon>
        <taxon>Rhodobacterales</taxon>
        <taxon>Roseobacteraceae</taxon>
        <taxon>Salipiger</taxon>
    </lineage>
</organism>
<comment type="function">
    <text evidence="3">Required for maturation of urease via the functional incorporation of the urease nickel metallocenter.</text>
</comment>
<gene>
    <name evidence="3" type="primary">ureF</name>
    <name evidence="4" type="ORF">Salmuc_02337</name>
</gene>
<comment type="similarity">
    <text evidence="3">Belongs to the UreF family.</text>
</comment>
<dbReference type="PIRSF" id="PIRSF009467">
    <property type="entry name" value="Ureas_acces_UreF"/>
    <property type="match status" value="1"/>
</dbReference>
<evidence type="ECO:0000256" key="1">
    <source>
        <dbReference type="ARBA" id="ARBA00022988"/>
    </source>
</evidence>
<dbReference type="GO" id="GO:0005737">
    <property type="term" value="C:cytoplasm"/>
    <property type="evidence" value="ECO:0007669"/>
    <property type="project" value="UniProtKB-SubCell"/>
</dbReference>
<evidence type="ECO:0000313" key="4">
    <source>
        <dbReference type="EMBL" id="EPX75941.1"/>
    </source>
</evidence>
<keyword evidence="5" id="KW-1185">Reference proteome</keyword>
<dbReference type="HOGENOM" id="CLU_049215_2_0_5"/>
<dbReference type="eggNOG" id="COG0830">
    <property type="taxonomic scope" value="Bacteria"/>
</dbReference>
<dbReference type="EMBL" id="APVH01000064">
    <property type="protein sequence ID" value="EPX75941.1"/>
    <property type="molecule type" value="Genomic_DNA"/>
</dbReference>
<proteinExistence type="inferred from homology"/>
<dbReference type="Gene3D" id="1.10.4190.10">
    <property type="entry name" value="Urease accessory protein UreF"/>
    <property type="match status" value="1"/>
</dbReference>
<dbReference type="Pfam" id="PF01730">
    <property type="entry name" value="UreF"/>
    <property type="match status" value="1"/>
</dbReference>
<evidence type="ECO:0000256" key="2">
    <source>
        <dbReference type="ARBA" id="ARBA00023186"/>
    </source>
</evidence>
<keyword evidence="3" id="KW-0963">Cytoplasm</keyword>
<comment type="caution">
    <text evidence="4">The sequence shown here is derived from an EMBL/GenBank/DDBJ whole genome shotgun (WGS) entry which is preliminary data.</text>
</comment>
<dbReference type="AlphaFoldDB" id="S9Q3N5"/>
<dbReference type="Proteomes" id="UP000015347">
    <property type="component" value="Unassembled WGS sequence"/>
</dbReference>
<keyword evidence="2 3" id="KW-0143">Chaperone</keyword>
<accession>S9Q3N5</accession>
<comment type="subcellular location">
    <subcellularLocation>
        <location evidence="3">Cytoplasm</location>
    </subcellularLocation>
</comment>
<dbReference type="PANTHER" id="PTHR33620:SF1">
    <property type="entry name" value="UREASE ACCESSORY PROTEIN F"/>
    <property type="match status" value="1"/>
</dbReference>
<dbReference type="InterPro" id="IPR038277">
    <property type="entry name" value="UreF_sf"/>
</dbReference>
<keyword evidence="1 3" id="KW-0996">Nickel insertion</keyword>
<dbReference type="STRING" id="1123237.Salmuc_02337"/>
<comment type="subunit">
    <text evidence="3">UreD, UreF and UreG form a complex that acts as a GTP-hydrolysis-dependent molecular chaperone, activating the urease apoprotein by helping to assemble the nickel containing metallocenter of UreC. The UreE protein probably delivers the nickel.</text>
</comment>
<protein>
    <recommendedName>
        <fullName evidence="3">Urease accessory protein UreF</fullName>
    </recommendedName>
</protein>
<sequence>MPRRTPGSIITTAMTSDPQLVLHQLFSPAFPVGAFAWSHGLETAVQEERVTTAAQLQDWLTDALEHGAGWSDAVLLSEAARGGDVAALAELALAMAPSAERRREAQEQGTALAATVSAVWGVTVQPAPYPVAVGQAVAALELPLVPALRLFLQAFASNLAGAGVRLIPLGQTDGQRVVSALAPLCAALAERAEVAGLDEIGGFAPAIDIASQRHDMLYSRLFRS</sequence>
<dbReference type="InterPro" id="IPR002639">
    <property type="entry name" value="UreF"/>
</dbReference>
<dbReference type="HAMAP" id="MF_01385">
    <property type="entry name" value="UreF"/>
    <property type="match status" value="1"/>
</dbReference>
<dbReference type="GO" id="GO:0016151">
    <property type="term" value="F:nickel cation binding"/>
    <property type="evidence" value="ECO:0007669"/>
    <property type="project" value="UniProtKB-UniRule"/>
</dbReference>
<evidence type="ECO:0000313" key="5">
    <source>
        <dbReference type="Proteomes" id="UP000015347"/>
    </source>
</evidence>
<reference evidence="5" key="1">
    <citation type="journal article" date="2014" name="Stand. Genomic Sci.">
        <title>Genome sequence of the exopolysaccharide-producing Salipiger mucosus type strain (DSM 16094(T)), a moderately halophilic member of the Roseobacter clade.</title>
        <authorList>
            <person name="Riedel T."/>
            <person name="Spring S."/>
            <person name="Fiebig A."/>
            <person name="Petersen J."/>
            <person name="Kyrpides N.C."/>
            <person name="Goker M."/>
            <person name="Klenk H.P."/>
        </authorList>
    </citation>
    <scope>NUCLEOTIDE SEQUENCE [LARGE SCALE GENOMIC DNA]</scope>
    <source>
        <strain evidence="5">DSM 16094</strain>
    </source>
</reference>
<name>S9Q3N5_9RHOB</name>
<evidence type="ECO:0000256" key="3">
    <source>
        <dbReference type="HAMAP-Rule" id="MF_01385"/>
    </source>
</evidence>
<dbReference type="PANTHER" id="PTHR33620">
    <property type="entry name" value="UREASE ACCESSORY PROTEIN F"/>
    <property type="match status" value="1"/>
</dbReference>